<proteinExistence type="predicted"/>
<dbReference type="Pfam" id="PF12146">
    <property type="entry name" value="Hydrolase_4"/>
    <property type="match status" value="1"/>
</dbReference>
<dbReference type="Proteomes" id="UP000214610">
    <property type="component" value="Unassembled WGS sequence"/>
</dbReference>
<gene>
    <name evidence="3" type="ORF">ADH67_11015</name>
</gene>
<evidence type="ECO:0000259" key="2">
    <source>
        <dbReference type="Pfam" id="PF12146"/>
    </source>
</evidence>
<accession>A0A227KFY8</accession>
<dbReference type="PANTHER" id="PTHR11614">
    <property type="entry name" value="PHOSPHOLIPASE-RELATED"/>
    <property type="match status" value="1"/>
</dbReference>
<dbReference type="InterPro" id="IPR029058">
    <property type="entry name" value="AB_hydrolase_fold"/>
</dbReference>
<dbReference type="SUPFAM" id="SSF53474">
    <property type="entry name" value="alpha/beta-Hydrolases"/>
    <property type="match status" value="1"/>
</dbReference>
<feature type="chain" id="PRO_5011245095" description="Serine aminopeptidase S33 domain-containing protein" evidence="1">
    <location>
        <begin position="25"/>
        <end position="407"/>
    </location>
</feature>
<feature type="domain" description="Serine aminopeptidase S33" evidence="2">
    <location>
        <begin position="76"/>
        <end position="200"/>
    </location>
</feature>
<organism evidence="3 4">
    <name type="scientific">Turicimonas muris</name>
    <dbReference type="NCBI Taxonomy" id="1796652"/>
    <lineage>
        <taxon>Bacteria</taxon>
        <taxon>Pseudomonadati</taxon>
        <taxon>Pseudomonadota</taxon>
        <taxon>Betaproteobacteria</taxon>
        <taxon>Burkholderiales</taxon>
        <taxon>Sutterellaceae</taxon>
        <taxon>Turicimonas</taxon>
    </lineage>
</organism>
<evidence type="ECO:0000256" key="1">
    <source>
        <dbReference type="SAM" id="SignalP"/>
    </source>
</evidence>
<comment type="caution">
    <text evidence="3">The sequence shown here is derived from an EMBL/GenBank/DDBJ whole genome shotgun (WGS) entry which is preliminary data.</text>
</comment>
<dbReference type="InterPro" id="IPR022742">
    <property type="entry name" value="Hydrolase_4"/>
</dbReference>
<name>A0A227KFY8_9BURK</name>
<dbReference type="AlphaFoldDB" id="A0A227KFY8"/>
<reference evidence="4" key="1">
    <citation type="submission" date="2017-05" db="EMBL/GenBank/DDBJ databases">
        <title>Improved OligoMM genomes.</title>
        <authorList>
            <person name="Garzetti D."/>
        </authorList>
    </citation>
    <scope>NUCLEOTIDE SEQUENCE [LARGE SCALE GENOMIC DNA]</scope>
    <source>
        <strain evidence="4">YL45</strain>
    </source>
</reference>
<protein>
    <recommendedName>
        <fullName evidence="2">Serine aminopeptidase S33 domain-containing protein</fullName>
    </recommendedName>
</protein>
<dbReference type="Gene3D" id="3.40.50.1820">
    <property type="entry name" value="alpha/beta hydrolase"/>
    <property type="match status" value="1"/>
</dbReference>
<evidence type="ECO:0000313" key="4">
    <source>
        <dbReference type="Proteomes" id="UP000214610"/>
    </source>
</evidence>
<feature type="signal peptide" evidence="1">
    <location>
        <begin position="1"/>
        <end position="24"/>
    </location>
</feature>
<dbReference type="PROSITE" id="PS51257">
    <property type="entry name" value="PROKAR_LIPOPROTEIN"/>
    <property type="match status" value="1"/>
</dbReference>
<dbReference type="EMBL" id="NHMP01000009">
    <property type="protein sequence ID" value="OXE45461.1"/>
    <property type="molecule type" value="Genomic_DNA"/>
</dbReference>
<dbReference type="InterPro" id="IPR051044">
    <property type="entry name" value="MAG_DAG_Lipase"/>
</dbReference>
<sequence>MHCKKILYTALAAGLLVLTGCASKHPLETPLGQSSFQEYLAETRAWIAENRHFVMDDHEKELTYHTPFEIRPAGKTDKGILLIHGLGDSPWTYRDLATKLAEQGMLVRTVLLPGHGTKPADMIGVTSEDWNKAVQEQIDLLKKEVPNVWLGGFSTGGNLAFSQAAEDPDIRGLILFSPAIEIRTKLVELVPFADLFIDWLRKPDKNTEGVLPFKYGTIPLDGLNAFKDTMDDADKALKKKPYDKPVLVMMSANDSIVDTQSLLKIFDKQLTNPNSKIIWYGELPKSKISLSSRIVAKKTFLPSERIETFSHMALTYSPENEWYGRNGKYRYCVNRSTKGYYEKCMAAPEVWYGAYGTVDGDRLFARLTYNPYFFRQLDDIEKVIAAGTTELQPNLILEKVTPIKASH</sequence>
<dbReference type="GeneID" id="78361223"/>
<keyword evidence="1" id="KW-0732">Signal</keyword>
<evidence type="ECO:0000313" key="3">
    <source>
        <dbReference type="EMBL" id="OXE45461.1"/>
    </source>
</evidence>
<keyword evidence="4" id="KW-1185">Reference proteome</keyword>
<dbReference type="RefSeq" id="WP_066592286.1">
    <property type="nucleotide sequence ID" value="NZ_CAJTBZ010000025.1"/>
</dbReference>